<dbReference type="Gene3D" id="1.20.1510.10">
    <property type="entry name" value="Cation efflux protein transmembrane domain"/>
    <property type="match status" value="1"/>
</dbReference>
<dbReference type="GO" id="GO:0098771">
    <property type="term" value="P:inorganic ion homeostasis"/>
    <property type="evidence" value="ECO:0007669"/>
    <property type="project" value="UniProtKB-ARBA"/>
</dbReference>
<dbReference type="Pfam" id="PF01545">
    <property type="entry name" value="Cation_efflux"/>
    <property type="match status" value="1"/>
</dbReference>
<accession>A0AAN8I545</accession>
<keyword evidence="3 6" id="KW-0812">Transmembrane</keyword>
<reference evidence="9 10" key="1">
    <citation type="submission" date="2022-12" db="EMBL/GenBank/DDBJ databases">
        <title>Genomic features and morphological characterization of a novel Knufia sp. strain isolated from spacecraft assembly facility.</title>
        <authorList>
            <person name="Teixeira M."/>
            <person name="Chander A.M."/>
            <person name="Stajich J.E."/>
            <person name="Venkateswaran K."/>
        </authorList>
    </citation>
    <scope>NUCLEOTIDE SEQUENCE [LARGE SCALE GENOMIC DNA]</scope>
    <source>
        <strain evidence="9 10">FJI-L2-BK-P2</strain>
    </source>
</reference>
<dbReference type="PANTHER" id="PTHR43840:SF12">
    <property type="entry name" value="CATION DIFFUSION FACILITATOR 1 (AFU_ORTHOLOGUE AFUA_1G14440)"/>
    <property type="match status" value="1"/>
</dbReference>
<dbReference type="InterPro" id="IPR027469">
    <property type="entry name" value="Cation_efflux_TMD_sf"/>
</dbReference>
<keyword evidence="10" id="KW-1185">Reference proteome</keyword>
<evidence type="ECO:0000256" key="3">
    <source>
        <dbReference type="ARBA" id="ARBA00022692"/>
    </source>
</evidence>
<dbReference type="GO" id="GO:0016020">
    <property type="term" value="C:membrane"/>
    <property type="evidence" value="ECO:0007669"/>
    <property type="project" value="UniProtKB-SubCell"/>
</dbReference>
<dbReference type="PANTHER" id="PTHR43840">
    <property type="entry name" value="MITOCHONDRIAL METAL TRANSPORTER 1-RELATED"/>
    <property type="match status" value="1"/>
</dbReference>
<evidence type="ECO:0000256" key="6">
    <source>
        <dbReference type="SAM" id="Phobius"/>
    </source>
</evidence>
<protein>
    <recommendedName>
        <fullName evidence="11">Cation efflux protein cytoplasmic domain-containing protein</fullName>
    </recommendedName>
</protein>
<evidence type="ECO:0000313" key="9">
    <source>
        <dbReference type="EMBL" id="KAK5950765.1"/>
    </source>
</evidence>
<dbReference type="FunFam" id="1.20.1510.10:FF:000005">
    <property type="entry name" value="Putative Cation diffusion facilitator 1"/>
    <property type="match status" value="1"/>
</dbReference>
<feature type="transmembrane region" description="Helical" evidence="6">
    <location>
        <begin position="231"/>
        <end position="250"/>
    </location>
</feature>
<dbReference type="EMBL" id="JAKLMC020000024">
    <property type="protein sequence ID" value="KAK5950765.1"/>
    <property type="molecule type" value="Genomic_DNA"/>
</dbReference>
<dbReference type="SUPFAM" id="SSF160240">
    <property type="entry name" value="Cation efflux protein cytoplasmic domain-like"/>
    <property type="match status" value="1"/>
</dbReference>
<gene>
    <name evidence="9" type="ORF">OHC33_008148</name>
</gene>
<comment type="caution">
    <text evidence="9">The sequence shown here is derived from an EMBL/GenBank/DDBJ whole genome shotgun (WGS) entry which is preliminary data.</text>
</comment>
<dbReference type="InterPro" id="IPR027470">
    <property type="entry name" value="Cation_efflux_CTD"/>
</dbReference>
<evidence type="ECO:0008006" key="11">
    <source>
        <dbReference type="Google" id="ProtNLM"/>
    </source>
</evidence>
<dbReference type="Gene3D" id="3.30.70.1350">
    <property type="entry name" value="Cation efflux protein, cytoplasmic domain"/>
    <property type="match status" value="1"/>
</dbReference>
<keyword evidence="4 6" id="KW-1133">Transmembrane helix</keyword>
<sequence length="356" mass="39740">MDPLNLRQKVFDNEELARANTGKKRKVAAFYAAQNDQIERLLKPVHAHVSDARETQESNALRYKIAVYGSLAANLILAALQVYAAVASGSLSLFTTMADAIFDPLSNIMLFLCNRAVARVDGRKYPAGKARIETAGNITFCFLMTAVSLILIAFSAQSLSQGSQEATTGFHLPSIIAVSIAFCTKLSLFLYCYSIRNQYSQVQILWQDHRNDLAINGFGILTSVGGSKLRWWLDPMGAIILSVLISFLWLRTATKEFNMLIGKSADPKTLQHITYISMHHDDRIKQVDTVRAWYSGPRLTVEVDIVLDPNTTLQVSHDVAESLQLELESLPGIDRANVHNDYEVTHKPEHFLKKEL</sequence>
<dbReference type="SUPFAM" id="SSF161111">
    <property type="entry name" value="Cation efflux protein transmembrane domain-like"/>
    <property type="match status" value="1"/>
</dbReference>
<evidence type="ECO:0000313" key="10">
    <source>
        <dbReference type="Proteomes" id="UP001316803"/>
    </source>
</evidence>
<proteinExistence type="predicted"/>
<dbReference type="GO" id="GO:0008324">
    <property type="term" value="F:monoatomic cation transmembrane transporter activity"/>
    <property type="evidence" value="ECO:0007669"/>
    <property type="project" value="InterPro"/>
</dbReference>
<dbReference type="AlphaFoldDB" id="A0AAN8I545"/>
<dbReference type="NCBIfam" id="TIGR01297">
    <property type="entry name" value="CDF"/>
    <property type="match status" value="1"/>
</dbReference>
<dbReference type="GO" id="GO:0030003">
    <property type="term" value="P:intracellular monoatomic cation homeostasis"/>
    <property type="evidence" value="ECO:0007669"/>
    <property type="project" value="UniProtKB-ARBA"/>
</dbReference>
<keyword evidence="5 6" id="KW-0472">Membrane</keyword>
<evidence type="ECO:0000259" key="8">
    <source>
        <dbReference type="Pfam" id="PF16916"/>
    </source>
</evidence>
<feature type="transmembrane region" description="Helical" evidence="6">
    <location>
        <begin position="174"/>
        <end position="193"/>
    </location>
</feature>
<dbReference type="Proteomes" id="UP001316803">
    <property type="component" value="Unassembled WGS sequence"/>
</dbReference>
<dbReference type="InterPro" id="IPR050291">
    <property type="entry name" value="CDF_Transporter"/>
</dbReference>
<evidence type="ECO:0000256" key="1">
    <source>
        <dbReference type="ARBA" id="ARBA00004141"/>
    </source>
</evidence>
<comment type="subcellular location">
    <subcellularLocation>
        <location evidence="1">Membrane</location>
        <topology evidence="1">Multi-pass membrane protein</topology>
    </subcellularLocation>
</comment>
<feature type="domain" description="Cation efflux protein transmembrane" evidence="7">
    <location>
        <begin position="70"/>
        <end position="260"/>
    </location>
</feature>
<keyword evidence="2" id="KW-0813">Transport</keyword>
<feature type="transmembrane region" description="Helical" evidence="6">
    <location>
        <begin position="92"/>
        <end position="113"/>
    </location>
</feature>
<evidence type="ECO:0000256" key="5">
    <source>
        <dbReference type="ARBA" id="ARBA00023136"/>
    </source>
</evidence>
<dbReference type="InterPro" id="IPR036837">
    <property type="entry name" value="Cation_efflux_CTD_sf"/>
</dbReference>
<evidence type="ECO:0000256" key="4">
    <source>
        <dbReference type="ARBA" id="ARBA00022989"/>
    </source>
</evidence>
<evidence type="ECO:0000259" key="7">
    <source>
        <dbReference type="Pfam" id="PF01545"/>
    </source>
</evidence>
<organism evidence="9 10">
    <name type="scientific">Knufia fluminis</name>
    <dbReference type="NCBI Taxonomy" id="191047"/>
    <lineage>
        <taxon>Eukaryota</taxon>
        <taxon>Fungi</taxon>
        <taxon>Dikarya</taxon>
        <taxon>Ascomycota</taxon>
        <taxon>Pezizomycotina</taxon>
        <taxon>Eurotiomycetes</taxon>
        <taxon>Chaetothyriomycetidae</taxon>
        <taxon>Chaetothyriales</taxon>
        <taxon>Trichomeriaceae</taxon>
        <taxon>Knufia</taxon>
    </lineage>
</organism>
<feature type="domain" description="Cation efflux protein cytoplasmic" evidence="8">
    <location>
        <begin position="266"/>
        <end position="339"/>
    </location>
</feature>
<feature type="transmembrane region" description="Helical" evidence="6">
    <location>
        <begin position="65"/>
        <end position="86"/>
    </location>
</feature>
<dbReference type="Pfam" id="PF16916">
    <property type="entry name" value="ZT_dimer"/>
    <property type="match status" value="1"/>
</dbReference>
<name>A0AAN8I545_9EURO</name>
<evidence type="ECO:0000256" key="2">
    <source>
        <dbReference type="ARBA" id="ARBA00022448"/>
    </source>
</evidence>
<dbReference type="InterPro" id="IPR002524">
    <property type="entry name" value="Cation_efflux"/>
</dbReference>
<dbReference type="InterPro" id="IPR058533">
    <property type="entry name" value="Cation_efflux_TM"/>
</dbReference>
<feature type="transmembrane region" description="Helical" evidence="6">
    <location>
        <begin position="134"/>
        <end position="154"/>
    </location>
</feature>